<dbReference type="EMBL" id="SDWU01000009">
    <property type="protein sequence ID" value="RYC02384.1"/>
    <property type="molecule type" value="Genomic_DNA"/>
</dbReference>
<dbReference type="Gene3D" id="1.10.357.10">
    <property type="entry name" value="Tetracycline Repressor, domain 2"/>
    <property type="match status" value="1"/>
</dbReference>
<feature type="DNA-binding region" description="H-T-H motif" evidence="2">
    <location>
        <begin position="34"/>
        <end position="53"/>
    </location>
</feature>
<dbReference type="InterPro" id="IPR050109">
    <property type="entry name" value="HTH-type_TetR-like_transc_reg"/>
</dbReference>
<organism evidence="4 5">
    <name type="scientific">Nocardioides ganghwensis</name>
    <dbReference type="NCBI Taxonomy" id="252230"/>
    <lineage>
        <taxon>Bacteria</taxon>
        <taxon>Bacillati</taxon>
        <taxon>Actinomycetota</taxon>
        <taxon>Actinomycetes</taxon>
        <taxon>Propionibacteriales</taxon>
        <taxon>Nocardioidaceae</taxon>
        <taxon>Nocardioides</taxon>
    </lineage>
</organism>
<keyword evidence="1 2" id="KW-0238">DNA-binding</keyword>
<dbReference type="PANTHER" id="PTHR30055">
    <property type="entry name" value="HTH-TYPE TRANSCRIPTIONAL REGULATOR RUTR"/>
    <property type="match status" value="1"/>
</dbReference>
<evidence type="ECO:0000313" key="4">
    <source>
        <dbReference type="EMBL" id="RYC02384.1"/>
    </source>
</evidence>
<dbReference type="InterPro" id="IPR009057">
    <property type="entry name" value="Homeodomain-like_sf"/>
</dbReference>
<reference evidence="4 5" key="1">
    <citation type="submission" date="2019-01" db="EMBL/GenBank/DDBJ databases">
        <title>Novel species of Nocardioides.</title>
        <authorList>
            <person name="Liu Q."/>
            <person name="Xin Y.-H."/>
        </authorList>
    </citation>
    <scope>NUCLEOTIDE SEQUENCE [LARGE SCALE GENOMIC DNA]</scope>
    <source>
        <strain evidence="4 5">CGMCC 4.6875</strain>
    </source>
</reference>
<evidence type="ECO:0000256" key="1">
    <source>
        <dbReference type="ARBA" id="ARBA00023125"/>
    </source>
</evidence>
<evidence type="ECO:0000259" key="3">
    <source>
        <dbReference type="PROSITE" id="PS50977"/>
    </source>
</evidence>
<dbReference type="SUPFAM" id="SSF48498">
    <property type="entry name" value="Tetracyclin repressor-like, C-terminal domain"/>
    <property type="match status" value="1"/>
</dbReference>
<dbReference type="PRINTS" id="PR00455">
    <property type="entry name" value="HTHTETR"/>
</dbReference>
<gene>
    <name evidence="4" type="ORF">EUA07_10010</name>
</gene>
<dbReference type="Pfam" id="PF00440">
    <property type="entry name" value="TetR_N"/>
    <property type="match status" value="1"/>
</dbReference>
<dbReference type="OrthoDB" id="3403733at2"/>
<dbReference type="GO" id="GO:0000976">
    <property type="term" value="F:transcription cis-regulatory region binding"/>
    <property type="evidence" value="ECO:0007669"/>
    <property type="project" value="TreeGrafter"/>
</dbReference>
<dbReference type="SUPFAM" id="SSF46689">
    <property type="entry name" value="Homeodomain-like"/>
    <property type="match status" value="1"/>
</dbReference>
<dbReference type="PROSITE" id="PS50977">
    <property type="entry name" value="HTH_TETR_2"/>
    <property type="match status" value="1"/>
</dbReference>
<evidence type="ECO:0000256" key="2">
    <source>
        <dbReference type="PROSITE-ProRule" id="PRU00335"/>
    </source>
</evidence>
<dbReference type="Proteomes" id="UP000293291">
    <property type="component" value="Unassembled WGS sequence"/>
</dbReference>
<dbReference type="AlphaFoldDB" id="A0A4Q2SCF7"/>
<keyword evidence="5" id="KW-1185">Reference proteome</keyword>
<feature type="domain" description="HTH tetR-type" evidence="3">
    <location>
        <begin position="11"/>
        <end position="71"/>
    </location>
</feature>
<proteinExistence type="predicted"/>
<name>A0A4Q2SCF7_9ACTN</name>
<dbReference type="GO" id="GO:0003700">
    <property type="term" value="F:DNA-binding transcription factor activity"/>
    <property type="evidence" value="ECO:0007669"/>
    <property type="project" value="TreeGrafter"/>
</dbReference>
<dbReference type="PANTHER" id="PTHR30055:SF235">
    <property type="entry name" value="TRANSCRIPTIONAL REGULATORY PROTEIN"/>
    <property type="match status" value="1"/>
</dbReference>
<comment type="caution">
    <text evidence="4">The sequence shown here is derived from an EMBL/GenBank/DDBJ whole genome shotgun (WGS) entry which is preliminary data.</text>
</comment>
<dbReference type="InterPro" id="IPR036271">
    <property type="entry name" value="Tet_transcr_reg_TetR-rel_C_sf"/>
</dbReference>
<protein>
    <submittedName>
        <fullName evidence="4">TetR/AcrR family transcriptional regulator</fullName>
    </submittedName>
</protein>
<evidence type="ECO:0000313" key="5">
    <source>
        <dbReference type="Proteomes" id="UP000293291"/>
    </source>
</evidence>
<accession>A0A4Q2SCF7</accession>
<sequence>MGNYCEDGSVHPTAERLLRATEELLHEQGQTRISLRDITERAGANVAAVSYHFRSKDALVEETFRRALEEVTEQRRRQLATLAPDADLRDVVRTWLAPALDPSSQDPREAQLWALIARGMREEAPGLGAAVGSVSAGVDDELFALLTRHLPHLDADEVRVRHTATLAALSSRTVSPDDAELLLDWVVAGLSGPGRTSR</sequence>
<dbReference type="InterPro" id="IPR001647">
    <property type="entry name" value="HTH_TetR"/>
</dbReference>